<dbReference type="InterPro" id="IPR016035">
    <property type="entry name" value="Acyl_Trfase/lysoPLipase"/>
</dbReference>
<evidence type="ECO:0000256" key="3">
    <source>
        <dbReference type="ARBA" id="ARBA00023315"/>
    </source>
</evidence>
<reference evidence="5 6" key="1">
    <citation type="submission" date="2014-06" db="EMBL/GenBank/DDBJ databases">
        <title>Draft genome sequence of Bacillus manliponensis JCM 15802 (MCCC 1A00708).</title>
        <authorList>
            <person name="Lai Q."/>
            <person name="Liu Y."/>
            <person name="Shao Z."/>
        </authorList>
    </citation>
    <scope>NUCLEOTIDE SEQUENCE [LARGE SCALE GENOMIC DNA]</scope>
    <source>
        <strain evidence="5 6">JCM 15802</strain>
    </source>
</reference>
<dbReference type="GO" id="GO:0006633">
    <property type="term" value="P:fatty acid biosynthetic process"/>
    <property type="evidence" value="ECO:0007669"/>
    <property type="project" value="TreeGrafter"/>
</dbReference>
<dbReference type="STRING" id="574376.BAMA_00585"/>
<dbReference type="Gene3D" id="3.30.70.250">
    <property type="entry name" value="Malonyl-CoA ACP transacylase, ACP-binding"/>
    <property type="match status" value="1"/>
</dbReference>
<evidence type="ECO:0000256" key="2">
    <source>
        <dbReference type="ARBA" id="ARBA00022679"/>
    </source>
</evidence>
<keyword evidence="3" id="KW-0012">Acyltransferase</keyword>
<dbReference type="GO" id="GO:0004314">
    <property type="term" value="F:[acyl-carrier-protein] S-malonyltransferase activity"/>
    <property type="evidence" value="ECO:0007669"/>
    <property type="project" value="UniProtKB-EC"/>
</dbReference>
<comment type="catalytic activity">
    <reaction evidence="4">
        <text>holo-[ACP] + malonyl-CoA = malonyl-[ACP] + CoA</text>
        <dbReference type="Rhea" id="RHEA:41792"/>
        <dbReference type="Rhea" id="RHEA-COMP:9623"/>
        <dbReference type="Rhea" id="RHEA-COMP:9685"/>
        <dbReference type="ChEBI" id="CHEBI:57287"/>
        <dbReference type="ChEBI" id="CHEBI:57384"/>
        <dbReference type="ChEBI" id="CHEBI:64479"/>
        <dbReference type="ChEBI" id="CHEBI:78449"/>
        <dbReference type="EC" id="2.3.1.39"/>
    </reaction>
</comment>
<dbReference type="eggNOG" id="COG0331">
    <property type="taxonomic scope" value="Bacteria"/>
</dbReference>
<accession>A0A073K4B1</accession>
<comment type="caution">
    <text evidence="5">The sequence shown here is derived from an EMBL/GenBank/DDBJ whole genome shotgun (WGS) entry which is preliminary data.</text>
</comment>
<dbReference type="OrthoDB" id="9805460at2"/>
<organism evidence="5 6">
    <name type="scientific">Bacillus manliponensis</name>
    <dbReference type="NCBI Taxonomy" id="574376"/>
    <lineage>
        <taxon>Bacteria</taxon>
        <taxon>Bacillati</taxon>
        <taxon>Bacillota</taxon>
        <taxon>Bacilli</taxon>
        <taxon>Bacillales</taxon>
        <taxon>Bacillaceae</taxon>
        <taxon>Bacillus</taxon>
        <taxon>Bacillus cereus group</taxon>
    </lineage>
</organism>
<dbReference type="EC" id="2.3.1.39" evidence="1"/>
<dbReference type="RefSeq" id="WP_034634996.1">
    <property type="nucleotide sequence ID" value="NZ_CBCSJC010000002.1"/>
</dbReference>
<sequence length="304" mass="34606">MNGLVLPGLAPSHYQEVESFIKNSPFAIQRFKEASEVLGYSLVDAFKEAEVDEAPEVYEVCFLANSIALLDHYYNHYNCQPDFAIGVSFGGMSAAVQTNTLAYDEAVWLTHEAAKQAKAFFKQMDGEYQTHFIYNMSLNEAKTIIKEFQLKGMYLELVGFLEKVVCLCGEAKTIKLLKEKINTKPKCVSLHTMKQPIHSILLKDLHQQLKKGLYNQVNFKPMETAIISDVDGDVIKDTELFKQSLLDGYDNPVRWDLVTDTMRKQKIEQVYVVGPRNLFAQLLKNEFNTVRIGPELFESKAVLR</sequence>
<dbReference type="PANTHER" id="PTHR42681">
    <property type="entry name" value="MALONYL-COA-ACYL CARRIER PROTEIN TRANSACYLASE, MITOCHONDRIAL"/>
    <property type="match status" value="1"/>
</dbReference>
<dbReference type="EMBL" id="JOTN01000001">
    <property type="protein sequence ID" value="KEK21302.1"/>
    <property type="molecule type" value="Genomic_DNA"/>
</dbReference>
<protein>
    <recommendedName>
        <fullName evidence="1">[acyl-carrier-protein] S-malonyltransferase</fullName>
        <ecNumber evidence="1">2.3.1.39</ecNumber>
    </recommendedName>
</protein>
<keyword evidence="6" id="KW-1185">Reference proteome</keyword>
<dbReference type="Gene3D" id="3.40.366.10">
    <property type="entry name" value="Malonyl-Coenzyme A Acyl Carrier Protein, domain 2"/>
    <property type="match status" value="1"/>
</dbReference>
<proteinExistence type="predicted"/>
<keyword evidence="2" id="KW-0808">Transferase</keyword>
<dbReference type="InterPro" id="IPR001227">
    <property type="entry name" value="Ac_transferase_dom_sf"/>
</dbReference>
<dbReference type="PANTHER" id="PTHR42681:SF1">
    <property type="entry name" value="MALONYL-COA-ACYL CARRIER PROTEIN TRANSACYLASE, MITOCHONDRIAL"/>
    <property type="match status" value="1"/>
</dbReference>
<evidence type="ECO:0000256" key="1">
    <source>
        <dbReference type="ARBA" id="ARBA00013258"/>
    </source>
</evidence>
<dbReference type="AlphaFoldDB" id="A0A073K4B1"/>
<evidence type="ECO:0000313" key="6">
    <source>
        <dbReference type="Proteomes" id="UP000027822"/>
    </source>
</evidence>
<gene>
    <name evidence="5" type="ORF">BAMA_00585</name>
</gene>
<evidence type="ECO:0000256" key="4">
    <source>
        <dbReference type="ARBA" id="ARBA00048462"/>
    </source>
</evidence>
<dbReference type="InterPro" id="IPR050858">
    <property type="entry name" value="Mal-CoA-ACP_Trans/PKS_FabD"/>
</dbReference>
<evidence type="ECO:0000313" key="5">
    <source>
        <dbReference type="EMBL" id="KEK21302.1"/>
    </source>
</evidence>
<dbReference type="Proteomes" id="UP000027822">
    <property type="component" value="Unassembled WGS sequence"/>
</dbReference>
<dbReference type="SUPFAM" id="SSF52151">
    <property type="entry name" value="FabD/lysophospholipase-like"/>
    <property type="match status" value="1"/>
</dbReference>
<name>A0A073K4B1_9BACI</name>